<comment type="caution">
    <text evidence="10">The sequence shown here is derived from an EMBL/GenBank/DDBJ whole genome shotgun (WGS) entry which is preliminary data.</text>
</comment>
<dbReference type="EC" id="3.2.1.96" evidence="3"/>
<comment type="subcellular location">
    <subcellularLocation>
        <location evidence="1">Cytoplasm</location>
        <location evidence="1">Cytosol</location>
    </subcellularLocation>
</comment>
<proteinExistence type="inferred from homology"/>
<dbReference type="PANTHER" id="PTHR13246">
    <property type="entry name" value="ENDO BETA N-ACETYLGLUCOSAMINIDASE"/>
    <property type="match status" value="1"/>
</dbReference>
<dbReference type="OrthoDB" id="284473at2759"/>
<dbReference type="Pfam" id="PF25529">
    <property type="entry name" value="Ig_ENGASE1_C"/>
    <property type="match status" value="1"/>
</dbReference>
<dbReference type="GO" id="GO:0005829">
    <property type="term" value="C:cytosol"/>
    <property type="evidence" value="ECO:0007669"/>
    <property type="project" value="UniProtKB-SubCell"/>
</dbReference>
<evidence type="ECO:0000259" key="9">
    <source>
        <dbReference type="Pfam" id="PF25529"/>
    </source>
</evidence>
<sequence length="494" mass="55762">MQKCFPTEMNRLLKGKIDQNGQFVTEISSHFTFVRISVVVDFSFMQINMEVKLTKTQIPALKEFVSHLTETMHSSKPGSLVIWYDSVTVQGDLNWQNQLNDNNKAFFDLCDGIFTNYSWKEDFAKLSATVAGDRKFDVYMGIDVFGRNTFGGGKWNTNVALDVIRKDDVSAAIFAPGWVYETKQPPEFQTAQNRWWALIEKSWGLMQNYPTAVPFYSDFDQGRGHHLSVGGKQISNVDWYNLSCQSFQVKSDGDSLLGLSLDFSSIGNGRASVFLASHGDALLTMNQFSSKYSKVIMPHRVTKLESIEWILQENAVAMPGHTLTEIRAVCYKLKPEIDEAHSIDHRKKKSGYHAILGHLSVQTPGQNVIFPPSSSWLVDCESIKWESSSVRVVSITILWRLKDGNDLSKFENYRIYVEKISEADANLAGNHRGQQEYLGLAQVEAFYVAELPVPSGTTSLKFIIQVCGVDGTSQHLDDSPTFQLDVQEYFLDME</sequence>
<evidence type="ECO:0000256" key="5">
    <source>
        <dbReference type="ARBA" id="ARBA00022801"/>
    </source>
</evidence>
<dbReference type="AlphaFoldDB" id="A0A9Q1Q9L0"/>
<dbReference type="InterPro" id="IPR032979">
    <property type="entry name" value="ENGase"/>
</dbReference>
<evidence type="ECO:0000256" key="2">
    <source>
        <dbReference type="ARBA" id="ARBA00007849"/>
    </source>
</evidence>
<keyword evidence="6" id="KW-0326">Glycosidase</keyword>
<dbReference type="EMBL" id="JAKOGI010000570">
    <property type="protein sequence ID" value="KAJ8432960.1"/>
    <property type="molecule type" value="Genomic_DNA"/>
</dbReference>
<keyword evidence="5" id="KW-0378">Hydrolase</keyword>
<evidence type="ECO:0000256" key="6">
    <source>
        <dbReference type="ARBA" id="ARBA00023295"/>
    </source>
</evidence>
<comment type="similarity">
    <text evidence="2">Belongs to the glycosyl hydrolase 85 family.</text>
</comment>
<dbReference type="Gene3D" id="2.60.120.260">
    <property type="entry name" value="Galactose-binding domain-like"/>
    <property type="match status" value="1"/>
</dbReference>
<name>A0A9Q1Q9L0_9CARY</name>
<evidence type="ECO:0000256" key="3">
    <source>
        <dbReference type="ARBA" id="ARBA00012566"/>
    </source>
</evidence>
<dbReference type="InterPro" id="IPR005201">
    <property type="entry name" value="TIM_ENGase"/>
</dbReference>
<feature type="domain" description="Cytosolic endo-beta-N-acetylglucosaminidase C-terminal" evidence="9">
    <location>
        <begin position="370"/>
        <end position="486"/>
    </location>
</feature>
<dbReference type="InterPro" id="IPR057882">
    <property type="entry name" value="ENGase_C"/>
</dbReference>
<feature type="domain" description="Cytosolic endo-beta-N-acetylglucosaminidase TIM barrel" evidence="8">
    <location>
        <begin position="33"/>
        <end position="226"/>
    </location>
</feature>
<comment type="catalytic activity">
    <reaction evidence="7">
        <text>an N(4)-(oligosaccharide-(1-&gt;3)-[oligosaccharide-(1-&gt;6)]-beta-D-Man-(1-&gt;4)-beta-D-GlcNAc-(1-&gt;4)-alpha-D-GlcNAc)-L-asparaginyl-[protein] + H2O = an oligosaccharide-(1-&gt;3)-[oligosaccharide-(1-&gt;6)]-beta-D-Man-(1-&gt;4)-D-GlcNAc + N(4)-(N-acetyl-beta-D-glucosaminyl)-L-asparaginyl-[protein]</text>
        <dbReference type="Rhea" id="RHEA:73067"/>
        <dbReference type="Rhea" id="RHEA-COMP:12603"/>
        <dbReference type="Rhea" id="RHEA-COMP:18176"/>
        <dbReference type="ChEBI" id="CHEBI:15377"/>
        <dbReference type="ChEBI" id="CHEBI:132248"/>
        <dbReference type="ChEBI" id="CHEBI:192714"/>
        <dbReference type="ChEBI" id="CHEBI:192715"/>
        <dbReference type="EC" id="3.2.1.96"/>
    </reaction>
</comment>
<keyword evidence="4" id="KW-0963">Cytoplasm</keyword>
<dbReference type="Pfam" id="PF03644">
    <property type="entry name" value="Glyco_hydro_85"/>
    <property type="match status" value="1"/>
</dbReference>
<evidence type="ECO:0000256" key="1">
    <source>
        <dbReference type="ARBA" id="ARBA00004514"/>
    </source>
</evidence>
<evidence type="ECO:0000256" key="7">
    <source>
        <dbReference type="ARBA" id="ARBA00034414"/>
    </source>
</evidence>
<organism evidence="10 11">
    <name type="scientific">Carnegiea gigantea</name>
    <dbReference type="NCBI Taxonomy" id="171969"/>
    <lineage>
        <taxon>Eukaryota</taxon>
        <taxon>Viridiplantae</taxon>
        <taxon>Streptophyta</taxon>
        <taxon>Embryophyta</taxon>
        <taxon>Tracheophyta</taxon>
        <taxon>Spermatophyta</taxon>
        <taxon>Magnoliopsida</taxon>
        <taxon>eudicotyledons</taxon>
        <taxon>Gunneridae</taxon>
        <taxon>Pentapetalae</taxon>
        <taxon>Caryophyllales</taxon>
        <taxon>Cactineae</taxon>
        <taxon>Cactaceae</taxon>
        <taxon>Cactoideae</taxon>
        <taxon>Echinocereeae</taxon>
        <taxon>Carnegiea</taxon>
    </lineage>
</organism>
<reference evidence="10" key="1">
    <citation type="submission" date="2022-04" db="EMBL/GenBank/DDBJ databases">
        <title>Carnegiea gigantea Genome sequencing and assembly v2.</title>
        <authorList>
            <person name="Copetti D."/>
            <person name="Sanderson M.J."/>
            <person name="Burquez A."/>
            <person name="Wojciechowski M.F."/>
        </authorList>
    </citation>
    <scope>NUCLEOTIDE SEQUENCE</scope>
    <source>
        <strain evidence="10">SGP5-SGP5p</strain>
        <tissue evidence="10">Aerial part</tissue>
    </source>
</reference>
<dbReference type="GO" id="GO:0033925">
    <property type="term" value="F:mannosyl-glycoprotein endo-beta-N-acetylglucosaminidase activity"/>
    <property type="evidence" value="ECO:0007669"/>
    <property type="project" value="UniProtKB-EC"/>
</dbReference>
<evidence type="ECO:0000313" key="10">
    <source>
        <dbReference type="EMBL" id="KAJ8432960.1"/>
    </source>
</evidence>
<evidence type="ECO:0000313" key="11">
    <source>
        <dbReference type="Proteomes" id="UP001153076"/>
    </source>
</evidence>
<dbReference type="Gene3D" id="3.20.20.80">
    <property type="entry name" value="Glycosidases"/>
    <property type="match status" value="1"/>
</dbReference>
<protein>
    <recommendedName>
        <fullName evidence="3">mannosyl-glycoprotein endo-beta-N-acetylglucosaminidase</fullName>
        <ecNumber evidence="3">3.2.1.96</ecNumber>
    </recommendedName>
</protein>
<accession>A0A9Q1Q9L0</accession>
<gene>
    <name evidence="10" type="ORF">Cgig2_032792</name>
</gene>
<dbReference type="Proteomes" id="UP001153076">
    <property type="component" value="Unassembled WGS sequence"/>
</dbReference>
<evidence type="ECO:0000259" key="8">
    <source>
        <dbReference type="Pfam" id="PF03644"/>
    </source>
</evidence>
<keyword evidence="11" id="KW-1185">Reference proteome</keyword>
<evidence type="ECO:0000256" key="4">
    <source>
        <dbReference type="ARBA" id="ARBA00022490"/>
    </source>
</evidence>
<dbReference type="PANTHER" id="PTHR13246:SF1">
    <property type="entry name" value="CYTOSOLIC ENDO-BETA-N-ACETYLGLUCOSAMINIDASE"/>
    <property type="match status" value="1"/>
</dbReference>